<evidence type="ECO:0000256" key="1">
    <source>
        <dbReference type="SAM" id="MobiDB-lite"/>
    </source>
</evidence>
<organism evidence="2 3">
    <name type="scientific">Actinomadura fulvescens</name>
    <dbReference type="NCBI Taxonomy" id="46160"/>
    <lineage>
        <taxon>Bacteria</taxon>
        <taxon>Bacillati</taxon>
        <taxon>Actinomycetota</taxon>
        <taxon>Actinomycetes</taxon>
        <taxon>Streptosporangiales</taxon>
        <taxon>Thermomonosporaceae</taxon>
        <taxon>Actinomadura</taxon>
    </lineage>
</organism>
<comment type="caution">
    <text evidence="2">The sequence shown here is derived from an EMBL/GenBank/DDBJ whole genome shotgun (WGS) entry which is preliminary data.</text>
</comment>
<evidence type="ECO:0000313" key="2">
    <source>
        <dbReference type="EMBL" id="GAA2630845.1"/>
    </source>
</evidence>
<evidence type="ECO:0000313" key="3">
    <source>
        <dbReference type="Proteomes" id="UP001501509"/>
    </source>
</evidence>
<sequence length="208" mass="20983">MAVGHERYVAELAGQDARAGVEIAAQDEAAAHAGADGDDGEVVAVASGTEPAFRGHQGVDVVVHSDGQAGGRAEAACDVDVVPAHDPRAHAAAGGGIDVAADAHTDAHPDAHPDAQDAVTCSMGGLQKLVDQAGGRVESVVGRIPGGHPQPPPGQDRRLKVGDDRGRVRGGAGMESGVNESARAYHPVAICRSAARTHAVAPVGRRPR</sequence>
<feature type="region of interest" description="Disordered" evidence="1">
    <location>
        <begin position="143"/>
        <end position="180"/>
    </location>
</feature>
<gene>
    <name evidence="2" type="ORF">GCM10010411_80970</name>
</gene>
<dbReference type="Proteomes" id="UP001501509">
    <property type="component" value="Unassembled WGS sequence"/>
</dbReference>
<name>A0ABP6D2X1_9ACTN</name>
<accession>A0ABP6D2X1</accession>
<keyword evidence="3" id="KW-1185">Reference proteome</keyword>
<reference evidence="3" key="1">
    <citation type="journal article" date="2019" name="Int. J. Syst. Evol. Microbiol.">
        <title>The Global Catalogue of Microorganisms (GCM) 10K type strain sequencing project: providing services to taxonomists for standard genome sequencing and annotation.</title>
        <authorList>
            <consortium name="The Broad Institute Genomics Platform"/>
            <consortium name="The Broad Institute Genome Sequencing Center for Infectious Disease"/>
            <person name="Wu L."/>
            <person name="Ma J."/>
        </authorList>
    </citation>
    <scope>NUCLEOTIDE SEQUENCE [LARGE SCALE GENOMIC DNA]</scope>
    <source>
        <strain evidence="3">JCM 6833</strain>
    </source>
</reference>
<feature type="compositionally biased region" description="Basic and acidic residues" evidence="1">
    <location>
        <begin position="155"/>
        <end position="167"/>
    </location>
</feature>
<protein>
    <submittedName>
        <fullName evidence="2">Uncharacterized protein</fullName>
    </submittedName>
</protein>
<proteinExistence type="predicted"/>
<dbReference type="EMBL" id="BAAATD010000015">
    <property type="protein sequence ID" value="GAA2630845.1"/>
    <property type="molecule type" value="Genomic_DNA"/>
</dbReference>